<comment type="similarity">
    <text evidence="1">Belongs to the disease resistance NB-LRR family.</text>
</comment>
<keyword evidence="3" id="KW-0677">Repeat</keyword>
<dbReference type="GO" id="GO:0043531">
    <property type="term" value="F:ADP binding"/>
    <property type="evidence" value="ECO:0007669"/>
    <property type="project" value="InterPro"/>
</dbReference>
<dbReference type="GO" id="GO:0006952">
    <property type="term" value="P:defense response"/>
    <property type="evidence" value="ECO:0007669"/>
    <property type="project" value="UniProtKB-KW"/>
</dbReference>
<evidence type="ECO:0000259" key="7">
    <source>
        <dbReference type="Pfam" id="PF00931"/>
    </source>
</evidence>
<dbReference type="Gene3D" id="3.40.50.300">
    <property type="entry name" value="P-loop containing nucleotide triphosphate hydrolases"/>
    <property type="match status" value="1"/>
</dbReference>
<evidence type="ECO:0000259" key="8">
    <source>
        <dbReference type="Pfam" id="PF23247"/>
    </source>
</evidence>
<keyword evidence="6" id="KW-0067">ATP-binding</keyword>
<dbReference type="Gene3D" id="3.80.10.10">
    <property type="entry name" value="Ribonuclease Inhibitor"/>
    <property type="match status" value="1"/>
</dbReference>
<evidence type="ECO:0000256" key="1">
    <source>
        <dbReference type="ARBA" id="ARBA00008894"/>
    </source>
</evidence>
<keyword evidence="10" id="KW-1185">Reference proteome</keyword>
<dbReference type="InterPro" id="IPR036388">
    <property type="entry name" value="WH-like_DNA-bd_sf"/>
</dbReference>
<dbReference type="AlphaFoldDB" id="A0AAW1XUJ0"/>
<evidence type="ECO:0000256" key="5">
    <source>
        <dbReference type="ARBA" id="ARBA00022821"/>
    </source>
</evidence>
<evidence type="ECO:0000256" key="4">
    <source>
        <dbReference type="ARBA" id="ARBA00022741"/>
    </source>
</evidence>
<dbReference type="InterPro" id="IPR057135">
    <property type="entry name" value="At4g27190-like_LRR"/>
</dbReference>
<dbReference type="SUPFAM" id="SSF52540">
    <property type="entry name" value="P-loop containing nucleoside triphosphate hydrolases"/>
    <property type="match status" value="1"/>
</dbReference>
<keyword evidence="5" id="KW-0611">Plant defense</keyword>
<evidence type="ECO:0000256" key="3">
    <source>
        <dbReference type="ARBA" id="ARBA00022737"/>
    </source>
</evidence>
<reference evidence="9 10" key="1">
    <citation type="journal article" date="2023" name="G3 (Bethesda)">
        <title>A chromosome-length genome assembly and annotation of blackberry (Rubus argutus, cv. 'Hillquist').</title>
        <authorList>
            <person name="Bruna T."/>
            <person name="Aryal R."/>
            <person name="Dudchenko O."/>
            <person name="Sargent D.J."/>
            <person name="Mead D."/>
            <person name="Buti M."/>
            <person name="Cavallini A."/>
            <person name="Hytonen T."/>
            <person name="Andres J."/>
            <person name="Pham M."/>
            <person name="Weisz D."/>
            <person name="Mascagni F."/>
            <person name="Usai G."/>
            <person name="Natali L."/>
            <person name="Bassil N."/>
            <person name="Fernandez G.E."/>
            <person name="Lomsadze A."/>
            <person name="Armour M."/>
            <person name="Olukolu B."/>
            <person name="Poorten T."/>
            <person name="Britton C."/>
            <person name="Davik J."/>
            <person name="Ashrafi H."/>
            <person name="Aiden E.L."/>
            <person name="Borodovsky M."/>
            <person name="Worthington M."/>
        </authorList>
    </citation>
    <scope>NUCLEOTIDE SEQUENCE [LARGE SCALE GENOMIC DNA]</scope>
    <source>
        <strain evidence="9">PI 553951</strain>
    </source>
</reference>
<dbReference type="Pfam" id="PF23247">
    <property type="entry name" value="LRR_RPS2"/>
    <property type="match status" value="1"/>
</dbReference>
<evidence type="ECO:0000256" key="2">
    <source>
        <dbReference type="ARBA" id="ARBA00022614"/>
    </source>
</evidence>
<name>A0AAW1XUJ0_RUBAR</name>
<proteinExistence type="inferred from homology"/>
<keyword evidence="2" id="KW-0433">Leucine-rich repeat</keyword>
<dbReference type="PANTHER" id="PTHR33463:SF203">
    <property type="entry name" value="AAA+ ATPASE DOMAIN-CONTAINING PROTEIN"/>
    <property type="match status" value="1"/>
</dbReference>
<dbReference type="GO" id="GO:0005524">
    <property type="term" value="F:ATP binding"/>
    <property type="evidence" value="ECO:0007669"/>
    <property type="project" value="UniProtKB-KW"/>
</dbReference>
<dbReference type="EMBL" id="JBEDUW010000003">
    <property type="protein sequence ID" value="KAK9940482.1"/>
    <property type="molecule type" value="Genomic_DNA"/>
</dbReference>
<evidence type="ECO:0008006" key="11">
    <source>
        <dbReference type="Google" id="ProtNLM"/>
    </source>
</evidence>
<comment type="caution">
    <text evidence="9">The sequence shown here is derived from an EMBL/GenBank/DDBJ whole genome shotgun (WGS) entry which is preliminary data.</text>
</comment>
<dbReference type="InterPro" id="IPR050905">
    <property type="entry name" value="Plant_NBS-LRR"/>
</dbReference>
<feature type="domain" description="NB-ARC" evidence="7">
    <location>
        <begin position="66"/>
        <end position="232"/>
    </location>
</feature>
<accession>A0AAW1XUJ0</accession>
<dbReference type="InterPro" id="IPR042197">
    <property type="entry name" value="Apaf_helical"/>
</dbReference>
<evidence type="ECO:0000256" key="6">
    <source>
        <dbReference type="ARBA" id="ARBA00022840"/>
    </source>
</evidence>
<dbReference type="FunFam" id="3.40.50.300:FF:001091">
    <property type="entry name" value="Probable disease resistance protein At1g61300"/>
    <property type="match status" value="1"/>
</dbReference>
<dbReference type="InterPro" id="IPR001611">
    <property type="entry name" value="Leu-rich_rpt"/>
</dbReference>
<dbReference type="Gene3D" id="1.10.8.430">
    <property type="entry name" value="Helical domain of apoptotic protease-activating factors"/>
    <property type="match status" value="1"/>
</dbReference>
<dbReference type="PRINTS" id="PR00364">
    <property type="entry name" value="DISEASERSIST"/>
</dbReference>
<evidence type="ECO:0000313" key="9">
    <source>
        <dbReference type="EMBL" id="KAK9940482.1"/>
    </source>
</evidence>
<dbReference type="Proteomes" id="UP001457282">
    <property type="component" value="Unassembled WGS sequence"/>
</dbReference>
<feature type="domain" description="Disease resistance protein At4g27190-like leucine-rich repeats" evidence="8">
    <location>
        <begin position="750"/>
        <end position="895"/>
    </location>
</feature>
<dbReference type="Pfam" id="PF00931">
    <property type="entry name" value="NB-ARC"/>
    <property type="match status" value="1"/>
</dbReference>
<dbReference type="Pfam" id="PF13855">
    <property type="entry name" value="LRR_8"/>
    <property type="match status" value="1"/>
</dbReference>
<dbReference type="PANTHER" id="PTHR33463">
    <property type="entry name" value="NB-ARC DOMAIN-CONTAINING PROTEIN-RELATED"/>
    <property type="match status" value="1"/>
</dbReference>
<keyword evidence="4" id="KW-0547">Nucleotide-binding</keyword>
<dbReference type="InterPro" id="IPR002182">
    <property type="entry name" value="NB-ARC"/>
</dbReference>
<sequence>MELSIPIASASLPPAKQADPRWKHDNHKSDEELVKSIVQFVCSKIQPIDFESVMSTTGFEAFEATKQAMDGVMKVLKDDKVTVIGVYGMGGVGKTTVVKHVSAQAQKDGLFDHVIMAVVSQSPDLMKIQGTFADMLHLKFKEQSATGRASTLKERIIRGDKILIILDDIWETIDLSTIGIPSTKELRECNSKILLTTRRLNVCHSMESQAKVPLNILSEEDSWNLFVKKAQRSFHESTNLYKVARKVARECAGLPVALLAVARALGDKDIDEWNEAARQLEESRPANLEDEGDSFKCIKLSYEYLKSNDAKSFFLLCCLFPEDYDIPFDDLLMYAIGKGLLQDANTIKEARAKARSVVKYLKASSLLLDSVYCGRVKMHDVIRDVAISISSKDDGPQFLVKAGCGLEVWPNINAHKGYSAISLMMNDIRKLPEELVCPKLQILSLQSNPINEIPQTFFPSSYVLKVLDLTETSISLLPHSLRLLTDLQALYLDRCEKLVDISIVRKLKKLEILSMRFCNLEELPKEVGELKSLKILDVTCALFMTVPPKVISKLQRLEELYMMCPFSEWGSHKSRSRCKRAGLYGESAKLLPHKFLSLRKNADFDELTGLSRLSNLKVAIDDVKCLPANAECNLNWENFDIVIGDFEIMIGNFITSRVSVHENRHHFRILTLCRSLDTLPSWFINVVAAKAEILEYHASRGLNNILLEHDLGRLHGLKSLVVSAVLEEEKLEVLMNSRTWVSNKPVFENLQEMYLDRMECLKELCVGELPPGSLCNLELLSVRSCLELVNALLPSNLLHRLENLVILECTELNELEYVYGFEGLEPEQMVLTKLGEMALSRLAKLTSIWKGPAPNGVFHNLKTFAICECEKLRNLFTSDVAQCLLQLELLWMEDCSGLTTVIKPSGETETNKVLVLPKLKEIHLSSLPQLRWFYSRTTAGSSTIIDHIECPSLEHVCVKNCPRFSTSACDFHSRNQVQLNDQQHLKSPCESSHGYTVVLPEVLRTIERIDHLSMELLYVHSCHRFSTLASDFHSKKQVQLNDRQHFESLRRATRSRVFELVLYSLFWLVFLKNVVLFLF</sequence>
<dbReference type="InterPro" id="IPR032675">
    <property type="entry name" value="LRR_dom_sf"/>
</dbReference>
<protein>
    <recommendedName>
        <fullName evidence="11">AAA+ ATPase domain-containing protein</fullName>
    </recommendedName>
</protein>
<dbReference type="Gene3D" id="1.10.10.10">
    <property type="entry name" value="Winged helix-like DNA-binding domain superfamily/Winged helix DNA-binding domain"/>
    <property type="match status" value="1"/>
</dbReference>
<organism evidence="9 10">
    <name type="scientific">Rubus argutus</name>
    <name type="common">Southern blackberry</name>
    <dbReference type="NCBI Taxonomy" id="59490"/>
    <lineage>
        <taxon>Eukaryota</taxon>
        <taxon>Viridiplantae</taxon>
        <taxon>Streptophyta</taxon>
        <taxon>Embryophyta</taxon>
        <taxon>Tracheophyta</taxon>
        <taxon>Spermatophyta</taxon>
        <taxon>Magnoliopsida</taxon>
        <taxon>eudicotyledons</taxon>
        <taxon>Gunneridae</taxon>
        <taxon>Pentapetalae</taxon>
        <taxon>rosids</taxon>
        <taxon>fabids</taxon>
        <taxon>Rosales</taxon>
        <taxon>Rosaceae</taxon>
        <taxon>Rosoideae</taxon>
        <taxon>Rosoideae incertae sedis</taxon>
        <taxon>Rubus</taxon>
    </lineage>
</organism>
<dbReference type="SUPFAM" id="SSF52058">
    <property type="entry name" value="L domain-like"/>
    <property type="match status" value="1"/>
</dbReference>
<evidence type="ECO:0000313" key="10">
    <source>
        <dbReference type="Proteomes" id="UP001457282"/>
    </source>
</evidence>
<gene>
    <name evidence="9" type="ORF">M0R45_017141</name>
</gene>
<dbReference type="InterPro" id="IPR027417">
    <property type="entry name" value="P-loop_NTPase"/>
</dbReference>